<dbReference type="Gene3D" id="3.55.50.30">
    <property type="match status" value="1"/>
</dbReference>
<dbReference type="PANTHER" id="PTHR30273:SF2">
    <property type="entry name" value="PROTEIN FECR"/>
    <property type="match status" value="1"/>
</dbReference>
<reference evidence="4 5" key="1">
    <citation type="journal article" date="2011" name="Stand. Genomic Sci.">
        <title>Complete genome sequence of the gliding, heparinolytic Pedobacter saltans type strain (113).</title>
        <authorList>
            <person name="Liolios K."/>
            <person name="Sikorski J."/>
            <person name="Lu M."/>
            <person name="Nolan M."/>
            <person name="Lapidus A."/>
            <person name="Lucas S."/>
            <person name="Hammon N."/>
            <person name="Deshpande S."/>
            <person name="Cheng J.F."/>
            <person name="Tapia R."/>
            <person name="Han C."/>
            <person name="Goodwin L."/>
            <person name="Pitluck S."/>
            <person name="Huntemann M."/>
            <person name="Ivanova N."/>
            <person name="Pagani I."/>
            <person name="Mavromatis K."/>
            <person name="Ovchinikova G."/>
            <person name="Pati A."/>
            <person name="Chen A."/>
            <person name="Palaniappan K."/>
            <person name="Land M."/>
            <person name="Hauser L."/>
            <person name="Brambilla E.M."/>
            <person name="Kotsyurbenko O."/>
            <person name="Rohde M."/>
            <person name="Tindall B.J."/>
            <person name="Abt B."/>
            <person name="Goker M."/>
            <person name="Detter J.C."/>
            <person name="Woyke T."/>
            <person name="Bristow J."/>
            <person name="Eisen J.A."/>
            <person name="Markowitz V."/>
            <person name="Hugenholtz P."/>
            <person name="Klenk H.P."/>
            <person name="Kyrpides N.C."/>
        </authorList>
    </citation>
    <scope>NUCLEOTIDE SEQUENCE [LARGE SCALE GENOMIC DNA]</scope>
    <source>
        <strain evidence="5">ATCC 51119 / DSM 12145 / JCM 21818 / LMG 10337 / NBRC 100064 / NCIMB 13643</strain>
    </source>
</reference>
<proteinExistence type="predicted"/>
<sequence>MSTEAYKELLKRYLDGKCTDEEEKLIEEWYNNLHVSSVKLEDLNSAEIDNKLWTTIDNAIKIEKPKVRTFKFYKIAIAASLLIAALFYYNSTQLVPLTYTFDNDKVSMINNNQEIEEVKLVDGTFIQLYPKSSITYSKSFSEKKREVYLKGKAFFQVAKNKEKPFVVHNYHNTIHVVGTSFLVQSENDPAQNYIEVVSGKVWVEENNTLFERKNNTKYVLTPNKKLAFDSNQNKFTEGIVSSPKPMAKDMEHASGEVSFSFSDTPLENVVGKLEQVYGLNIELDNQNLSSCTFTGNLNDEDLFKKLDLLCTSIGAKYSVKHTNIYISGNGCR</sequence>
<dbReference type="InterPro" id="IPR032508">
    <property type="entry name" value="FecR_C"/>
</dbReference>
<feature type="domain" description="Protein FecR C-terminal" evidence="3">
    <location>
        <begin position="259"/>
        <end position="326"/>
    </location>
</feature>
<keyword evidence="5" id="KW-1185">Reference proteome</keyword>
<evidence type="ECO:0000259" key="3">
    <source>
        <dbReference type="Pfam" id="PF16344"/>
    </source>
</evidence>
<accession>F0SBH8</accession>
<dbReference type="PIRSF" id="PIRSF018266">
    <property type="entry name" value="FecR"/>
    <property type="match status" value="1"/>
</dbReference>
<reference evidence="5" key="2">
    <citation type="submission" date="2011-02" db="EMBL/GenBank/DDBJ databases">
        <title>The complete genome of Pedobacter saltans DSM 12145.</title>
        <authorList>
            <consortium name="US DOE Joint Genome Institute (JGI-PGF)"/>
            <person name="Lucas S."/>
            <person name="Copeland A."/>
            <person name="Lapidus A."/>
            <person name="Bruce D."/>
            <person name="Goodwin L."/>
            <person name="Pitluck S."/>
            <person name="Kyrpides N."/>
            <person name="Mavromatis K."/>
            <person name="Pagani I."/>
            <person name="Ivanova N."/>
            <person name="Ovchinnikova G."/>
            <person name="Lu M."/>
            <person name="Detter J.C."/>
            <person name="Han C."/>
            <person name="Land M."/>
            <person name="Hauser L."/>
            <person name="Markowitz V."/>
            <person name="Cheng J.-F."/>
            <person name="Hugenholtz P."/>
            <person name="Woyke T."/>
            <person name="Wu D."/>
            <person name="Tindall B."/>
            <person name="Pomrenke H.G."/>
            <person name="Brambilla E."/>
            <person name="Klenk H.-P."/>
            <person name="Eisen J.A."/>
        </authorList>
    </citation>
    <scope>NUCLEOTIDE SEQUENCE [LARGE SCALE GENOMIC DNA]</scope>
    <source>
        <strain evidence="5">ATCC 51119 / DSM 12145 / JCM 21818 / LMG 10337 / NBRC 100064 / NCIMB 13643</strain>
    </source>
</reference>
<dbReference type="Gene3D" id="2.60.120.1440">
    <property type="match status" value="1"/>
</dbReference>
<evidence type="ECO:0000256" key="1">
    <source>
        <dbReference type="SAM" id="Phobius"/>
    </source>
</evidence>
<protein>
    <submittedName>
        <fullName evidence="4">Anti-FecI sigma factor, FecR</fullName>
    </submittedName>
</protein>
<feature type="domain" description="FecR protein" evidence="2">
    <location>
        <begin position="113"/>
        <end position="201"/>
    </location>
</feature>
<name>F0SBH8_PSESL</name>
<keyword evidence="1" id="KW-1133">Transmembrane helix</keyword>
<dbReference type="PANTHER" id="PTHR30273">
    <property type="entry name" value="PERIPLASMIC SIGNAL SENSOR AND SIGMA FACTOR ACTIVATOR FECR-RELATED"/>
    <property type="match status" value="1"/>
</dbReference>
<dbReference type="Pfam" id="PF04773">
    <property type="entry name" value="FecR"/>
    <property type="match status" value="1"/>
</dbReference>
<evidence type="ECO:0000313" key="4">
    <source>
        <dbReference type="EMBL" id="ADY51624.1"/>
    </source>
</evidence>
<gene>
    <name evidence="4" type="ordered locus">Pedsa_1053</name>
</gene>
<dbReference type="Pfam" id="PF16344">
    <property type="entry name" value="FecR_C"/>
    <property type="match status" value="1"/>
</dbReference>
<dbReference type="RefSeq" id="WP_013632123.1">
    <property type="nucleotide sequence ID" value="NC_015177.1"/>
</dbReference>
<dbReference type="Proteomes" id="UP000000310">
    <property type="component" value="Chromosome"/>
</dbReference>
<dbReference type="STRING" id="762903.Pedsa_1053"/>
<dbReference type="EMBL" id="CP002545">
    <property type="protein sequence ID" value="ADY51624.1"/>
    <property type="molecule type" value="Genomic_DNA"/>
</dbReference>
<dbReference type="GO" id="GO:0016989">
    <property type="term" value="F:sigma factor antagonist activity"/>
    <property type="evidence" value="ECO:0007669"/>
    <property type="project" value="TreeGrafter"/>
</dbReference>
<evidence type="ECO:0000313" key="5">
    <source>
        <dbReference type="Proteomes" id="UP000000310"/>
    </source>
</evidence>
<dbReference type="OrthoDB" id="645173at2"/>
<dbReference type="HOGENOM" id="CLU_050192_2_3_10"/>
<dbReference type="eggNOG" id="COG3712">
    <property type="taxonomic scope" value="Bacteria"/>
</dbReference>
<dbReference type="InterPro" id="IPR012373">
    <property type="entry name" value="Ferrdict_sens_TM"/>
</dbReference>
<evidence type="ECO:0000259" key="2">
    <source>
        <dbReference type="Pfam" id="PF04773"/>
    </source>
</evidence>
<dbReference type="AlphaFoldDB" id="F0SBH8"/>
<dbReference type="InterPro" id="IPR006860">
    <property type="entry name" value="FecR"/>
</dbReference>
<dbReference type="KEGG" id="psn:Pedsa_1053"/>
<organism evidence="4 5">
    <name type="scientific">Pseudopedobacter saltans (strain ATCC 51119 / DSM 12145 / JCM 21818 / CCUG 39354 / LMG 10337 / NBRC 100064 / NCIMB 13643)</name>
    <name type="common">Pedobacter saltans</name>
    <dbReference type="NCBI Taxonomy" id="762903"/>
    <lineage>
        <taxon>Bacteria</taxon>
        <taxon>Pseudomonadati</taxon>
        <taxon>Bacteroidota</taxon>
        <taxon>Sphingobacteriia</taxon>
        <taxon>Sphingobacteriales</taxon>
        <taxon>Sphingobacteriaceae</taxon>
        <taxon>Pseudopedobacter</taxon>
    </lineage>
</organism>
<keyword evidence="1" id="KW-0472">Membrane</keyword>
<feature type="transmembrane region" description="Helical" evidence="1">
    <location>
        <begin position="72"/>
        <end position="89"/>
    </location>
</feature>
<keyword evidence="1" id="KW-0812">Transmembrane</keyword>